<keyword evidence="1" id="KW-0472">Membrane</keyword>
<feature type="transmembrane region" description="Helical" evidence="1">
    <location>
        <begin position="39"/>
        <end position="63"/>
    </location>
</feature>
<evidence type="ECO:0000313" key="2">
    <source>
        <dbReference type="EMBL" id="AYV81046.1"/>
    </source>
</evidence>
<organism evidence="2">
    <name type="scientific">Harvfovirus sp</name>
    <dbReference type="NCBI Taxonomy" id="2487768"/>
    <lineage>
        <taxon>Viruses</taxon>
        <taxon>Varidnaviria</taxon>
        <taxon>Bamfordvirae</taxon>
        <taxon>Nucleocytoviricota</taxon>
        <taxon>Megaviricetes</taxon>
        <taxon>Imitervirales</taxon>
        <taxon>Mimiviridae</taxon>
        <taxon>Klosneuvirinae</taxon>
    </lineage>
</organism>
<reference evidence="2" key="1">
    <citation type="submission" date="2018-10" db="EMBL/GenBank/DDBJ databases">
        <title>Hidden diversity of soil giant viruses.</title>
        <authorList>
            <person name="Schulz F."/>
            <person name="Alteio L."/>
            <person name="Goudeau D."/>
            <person name="Ryan E.M."/>
            <person name="Malmstrom R.R."/>
            <person name="Blanchard J."/>
            <person name="Woyke T."/>
        </authorList>
    </citation>
    <scope>NUCLEOTIDE SEQUENCE</scope>
    <source>
        <strain evidence="2">HAV1</strain>
    </source>
</reference>
<dbReference type="EMBL" id="MK072256">
    <property type="protein sequence ID" value="AYV81046.1"/>
    <property type="molecule type" value="Genomic_DNA"/>
</dbReference>
<protein>
    <submittedName>
        <fullName evidence="2">Uncharacterized protein</fullName>
    </submittedName>
</protein>
<gene>
    <name evidence="2" type="ORF">Harvfovirus14_27</name>
</gene>
<accession>A0A3G5A1E1</accession>
<evidence type="ECO:0000256" key="1">
    <source>
        <dbReference type="SAM" id="Phobius"/>
    </source>
</evidence>
<name>A0A3G5A1E1_9VIRU</name>
<sequence length="169" mass="20273">MNLSPDQLIKISREFMRSIEKPIDENAISTSLYLGQGMYYVIFVFAIKVNFNTYKFIHIYIFYGDPKDKYQYFTITHDTIFFKNVYILNYQIFNTSCTDPPRLPNNEDFTIGLIAPYDHELKEWYKQLKENRAENEKSYQYMEKEEKNADMVSEKTITIKKLSQIYNLI</sequence>
<keyword evidence="1" id="KW-0812">Transmembrane</keyword>
<keyword evidence="1" id="KW-1133">Transmembrane helix</keyword>
<proteinExistence type="predicted"/>